<dbReference type="PROSITE" id="PS51935">
    <property type="entry name" value="NLPC_P60"/>
    <property type="match status" value="1"/>
</dbReference>
<accession>A0A481ZC06</accession>
<dbReference type="GO" id="GO:0006508">
    <property type="term" value="P:proteolysis"/>
    <property type="evidence" value="ECO:0007669"/>
    <property type="project" value="UniProtKB-KW"/>
</dbReference>
<dbReference type="Gene3D" id="3.90.1720.10">
    <property type="entry name" value="endopeptidase domain like (from Nostoc punctiforme)"/>
    <property type="match status" value="1"/>
</dbReference>
<keyword evidence="2" id="KW-0645">Protease</keyword>
<gene>
    <name evidence="6" type="ORF">LCPAC404_01670</name>
</gene>
<evidence type="ECO:0000256" key="1">
    <source>
        <dbReference type="ARBA" id="ARBA00007074"/>
    </source>
</evidence>
<dbReference type="PANTHER" id="PTHR47053:SF1">
    <property type="entry name" value="MUREIN DD-ENDOPEPTIDASE MEPH-RELATED"/>
    <property type="match status" value="1"/>
</dbReference>
<dbReference type="InterPro" id="IPR000064">
    <property type="entry name" value="NLP_P60_dom"/>
</dbReference>
<dbReference type="GO" id="GO:0008234">
    <property type="term" value="F:cysteine-type peptidase activity"/>
    <property type="evidence" value="ECO:0007669"/>
    <property type="project" value="UniProtKB-KW"/>
</dbReference>
<dbReference type="InterPro" id="IPR051202">
    <property type="entry name" value="Peptidase_C40"/>
</dbReference>
<keyword evidence="4" id="KW-0788">Thiol protease</keyword>
<dbReference type="PANTHER" id="PTHR47053">
    <property type="entry name" value="MUREIN DD-ENDOPEPTIDASE MEPH-RELATED"/>
    <property type="match status" value="1"/>
</dbReference>
<evidence type="ECO:0000256" key="4">
    <source>
        <dbReference type="ARBA" id="ARBA00022807"/>
    </source>
</evidence>
<evidence type="ECO:0000313" key="6">
    <source>
        <dbReference type="EMBL" id="QBK93463.1"/>
    </source>
</evidence>
<feature type="domain" description="NlpC/P60" evidence="5">
    <location>
        <begin position="113"/>
        <end position="234"/>
    </location>
</feature>
<proteinExistence type="inferred from homology"/>
<dbReference type="EMBL" id="MK500596">
    <property type="protein sequence ID" value="QBK93463.1"/>
    <property type="molecule type" value="Genomic_DNA"/>
</dbReference>
<name>A0A481ZC06_9VIRU</name>
<protein>
    <submittedName>
        <fullName evidence="6">NlpC/P60 family protein</fullName>
    </submittedName>
</protein>
<comment type="similarity">
    <text evidence="1">Belongs to the peptidase C40 family.</text>
</comment>
<organism evidence="6">
    <name type="scientific">Pithovirus LCPAC404</name>
    <dbReference type="NCBI Taxonomy" id="2506597"/>
    <lineage>
        <taxon>Viruses</taxon>
        <taxon>Pithoviruses</taxon>
    </lineage>
</organism>
<dbReference type="SUPFAM" id="SSF54001">
    <property type="entry name" value="Cysteine proteinases"/>
    <property type="match status" value="1"/>
</dbReference>
<dbReference type="Pfam" id="PF00877">
    <property type="entry name" value="NLPC_P60"/>
    <property type="match status" value="1"/>
</dbReference>
<dbReference type="InterPro" id="IPR038765">
    <property type="entry name" value="Papain-like_cys_pep_sf"/>
</dbReference>
<reference evidence="6" key="1">
    <citation type="journal article" date="2019" name="MBio">
        <title>Virus Genomes from Deep Sea Sediments Expand the Ocean Megavirome and Support Independent Origins of Viral Gigantism.</title>
        <authorList>
            <person name="Backstrom D."/>
            <person name="Yutin N."/>
            <person name="Jorgensen S.L."/>
            <person name="Dharamshi J."/>
            <person name="Homa F."/>
            <person name="Zaremba-Niedwiedzka K."/>
            <person name="Spang A."/>
            <person name="Wolf Y.I."/>
            <person name="Koonin E.V."/>
            <person name="Ettema T.J."/>
        </authorList>
    </citation>
    <scope>NUCLEOTIDE SEQUENCE</scope>
</reference>
<evidence type="ECO:0000256" key="2">
    <source>
        <dbReference type="ARBA" id="ARBA00022670"/>
    </source>
</evidence>
<keyword evidence="3" id="KW-0378">Hydrolase</keyword>
<sequence>MRRRDTKHRYMLGRVIADVSSMYGDVPVRLPTEKYAVANATFYIPELRGCYCILTQVLKDECVSILDDEGLFWYVKCSTQQDSLWPAGLEGWIHSRDIEILNCKSVRYQIIDTNYQNKVVDIARSYIDTPYLWGGMTKEGIDCSGFVFRIYAEVGINLMRFSQGQYDSSGEIPAKDLEMGDLVFIEDDNMNKIVHVAMYIGNGKIIEASGNEKIFKVREISFRDRFLVSINEIGNNYSMSIFKDKTLYFGRIITKY</sequence>
<evidence type="ECO:0000259" key="5">
    <source>
        <dbReference type="PROSITE" id="PS51935"/>
    </source>
</evidence>
<evidence type="ECO:0000256" key="3">
    <source>
        <dbReference type="ARBA" id="ARBA00022801"/>
    </source>
</evidence>